<dbReference type="PRINTS" id="PR00245">
    <property type="entry name" value="OLFACTORYR"/>
</dbReference>
<dbReference type="Pfam" id="PF13853">
    <property type="entry name" value="7tm_4"/>
    <property type="match status" value="1"/>
</dbReference>
<keyword evidence="11" id="KW-1185">Reference proteome</keyword>
<keyword evidence="2 8" id="KW-0812">Transmembrane</keyword>
<feature type="transmembrane region" description="Helical" evidence="9">
    <location>
        <begin position="26"/>
        <end position="52"/>
    </location>
</feature>
<keyword evidence="4 8" id="KW-0297">G-protein coupled receptor</keyword>
<keyword evidence="9" id="KW-0552">Olfaction</keyword>
<dbReference type="SUPFAM" id="SSF81321">
    <property type="entry name" value="Family A G protein-coupled receptor-like"/>
    <property type="match status" value="1"/>
</dbReference>
<evidence type="ECO:0000259" key="10">
    <source>
        <dbReference type="PROSITE" id="PS50262"/>
    </source>
</evidence>
<evidence type="ECO:0000313" key="12">
    <source>
        <dbReference type="RefSeq" id="XP_020647974.2"/>
    </source>
</evidence>
<evidence type="ECO:0000256" key="2">
    <source>
        <dbReference type="ARBA" id="ARBA00022692"/>
    </source>
</evidence>
<keyword evidence="9" id="KW-0716">Sensory transduction</keyword>
<accession>A0A6J0TP86</accession>
<dbReference type="RefSeq" id="XP_020647974.2">
    <property type="nucleotide sequence ID" value="XM_020792315.2"/>
</dbReference>
<dbReference type="GO" id="GO:0004930">
    <property type="term" value="F:G protein-coupled receptor activity"/>
    <property type="evidence" value="ECO:0007669"/>
    <property type="project" value="UniProtKB-KW"/>
</dbReference>
<keyword evidence="5 9" id="KW-0472">Membrane</keyword>
<evidence type="ECO:0000256" key="5">
    <source>
        <dbReference type="ARBA" id="ARBA00023136"/>
    </source>
</evidence>
<protein>
    <recommendedName>
        <fullName evidence="9">Olfactory receptor</fullName>
    </recommendedName>
</protein>
<organism evidence="11 12">
    <name type="scientific">Pogona vitticeps</name>
    <name type="common">central bearded dragon</name>
    <dbReference type="NCBI Taxonomy" id="103695"/>
    <lineage>
        <taxon>Eukaryota</taxon>
        <taxon>Metazoa</taxon>
        <taxon>Chordata</taxon>
        <taxon>Craniata</taxon>
        <taxon>Vertebrata</taxon>
        <taxon>Euteleostomi</taxon>
        <taxon>Lepidosauria</taxon>
        <taxon>Squamata</taxon>
        <taxon>Bifurcata</taxon>
        <taxon>Unidentata</taxon>
        <taxon>Episquamata</taxon>
        <taxon>Toxicofera</taxon>
        <taxon>Iguania</taxon>
        <taxon>Acrodonta</taxon>
        <taxon>Agamidae</taxon>
        <taxon>Amphibolurinae</taxon>
        <taxon>Pogona</taxon>
    </lineage>
</organism>
<dbReference type="AlphaFoldDB" id="A0A6J0TP86"/>
<feature type="transmembrane region" description="Helical" evidence="9">
    <location>
        <begin position="276"/>
        <end position="293"/>
    </location>
</feature>
<keyword evidence="6 8" id="KW-0675">Receptor</keyword>
<evidence type="ECO:0000313" key="11">
    <source>
        <dbReference type="Proteomes" id="UP001652642"/>
    </source>
</evidence>
<feature type="transmembrane region" description="Helical" evidence="9">
    <location>
        <begin position="195"/>
        <end position="226"/>
    </location>
</feature>
<proteinExistence type="inferred from homology"/>
<sequence>METESNCTQLTSFVLVGFTTDPILRITFFLLFLISYTLTLTGNLGLITLIYLDSCLHTPMYFFVANLSFLDVWYTSVYTPRILSDCISENKVISLAGCTAQFFFSAGLAYSECFLLAIMAYDRYVAICNPLLYATAMSKKLCIQMVIGSYIGGFANAIVHTGNTFRLCFCGNNVINHYFCDAPPLMNMACEDTQVYTLILATVVGCNVLATTGLTLGCYMGIVAAILRIHSAAGRFKAFSTCSAHLVSVSLFYGSILLMYSRPSSQHTPNWDKANALFYTVINPLVNPLIYSMRNKDVKKGFWKVLGRFIASN</sequence>
<dbReference type="InterPro" id="IPR000725">
    <property type="entry name" value="Olfact_rcpt"/>
</dbReference>
<dbReference type="PROSITE" id="PS50262">
    <property type="entry name" value="G_PROTEIN_RECEP_F1_2"/>
    <property type="match status" value="1"/>
</dbReference>
<evidence type="ECO:0000256" key="9">
    <source>
        <dbReference type="RuleBase" id="RU363047"/>
    </source>
</evidence>
<comment type="similarity">
    <text evidence="8">Belongs to the G-protein coupled receptor 1 family.</text>
</comment>
<evidence type="ECO:0000256" key="6">
    <source>
        <dbReference type="ARBA" id="ARBA00023170"/>
    </source>
</evidence>
<keyword evidence="9" id="KW-1003">Cell membrane</keyword>
<dbReference type="GO" id="GO:0005886">
    <property type="term" value="C:plasma membrane"/>
    <property type="evidence" value="ECO:0007669"/>
    <property type="project" value="UniProtKB-SubCell"/>
</dbReference>
<dbReference type="KEGG" id="pvt:110078313"/>
<dbReference type="CDD" id="cd15418">
    <property type="entry name" value="7tmA_OR9G-like"/>
    <property type="match status" value="1"/>
</dbReference>
<feature type="domain" description="G-protein coupled receptors family 1 profile" evidence="10">
    <location>
        <begin position="42"/>
        <end position="291"/>
    </location>
</feature>
<dbReference type="GeneID" id="110078313"/>
<feature type="transmembrane region" description="Helical" evidence="9">
    <location>
        <begin position="99"/>
        <end position="121"/>
    </location>
</feature>
<dbReference type="GO" id="GO:0004984">
    <property type="term" value="F:olfactory receptor activity"/>
    <property type="evidence" value="ECO:0007669"/>
    <property type="project" value="InterPro"/>
</dbReference>
<feature type="transmembrane region" description="Helical" evidence="9">
    <location>
        <begin position="141"/>
        <end position="159"/>
    </location>
</feature>
<feature type="transmembrane region" description="Helical" evidence="9">
    <location>
        <begin position="238"/>
        <end position="256"/>
    </location>
</feature>
<evidence type="ECO:0000256" key="7">
    <source>
        <dbReference type="ARBA" id="ARBA00023224"/>
    </source>
</evidence>
<dbReference type="OrthoDB" id="9829410at2759"/>
<evidence type="ECO:0000256" key="3">
    <source>
        <dbReference type="ARBA" id="ARBA00022989"/>
    </source>
</evidence>
<keyword evidence="3 9" id="KW-1133">Transmembrane helix</keyword>
<dbReference type="InterPro" id="IPR000276">
    <property type="entry name" value="GPCR_Rhodpsn"/>
</dbReference>
<dbReference type="PANTHER" id="PTHR48018">
    <property type="entry name" value="OLFACTORY RECEPTOR"/>
    <property type="match status" value="1"/>
</dbReference>
<evidence type="ECO:0000256" key="4">
    <source>
        <dbReference type="ARBA" id="ARBA00023040"/>
    </source>
</evidence>
<dbReference type="PROSITE" id="PS00237">
    <property type="entry name" value="G_PROTEIN_RECEP_F1_1"/>
    <property type="match status" value="1"/>
</dbReference>
<dbReference type="Gene3D" id="1.20.1070.10">
    <property type="entry name" value="Rhodopsin 7-helix transmembrane proteins"/>
    <property type="match status" value="1"/>
</dbReference>
<reference evidence="12" key="2">
    <citation type="submission" date="2025-08" db="UniProtKB">
        <authorList>
            <consortium name="RefSeq"/>
        </authorList>
    </citation>
    <scope>IDENTIFICATION</scope>
</reference>
<keyword evidence="7 8" id="KW-0807">Transducer</keyword>
<evidence type="ECO:0000256" key="8">
    <source>
        <dbReference type="RuleBase" id="RU000688"/>
    </source>
</evidence>
<dbReference type="InParanoid" id="A0A6J0TP86"/>
<comment type="subcellular location">
    <subcellularLocation>
        <location evidence="9">Cell membrane</location>
        <topology evidence="9">Multi-pass membrane protein</topology>
    </subcellularLocation>
    <subcellularLocation>
        <location evidence="1">Membrane</location>
        <topology evidence="1">Multi-pass membrane protein</topology>
    </subcellularLocation>
</comment>
<dbReference type="PRINTS" id="PR00237">
    <property type="entry name" value="GPCRRHODOPSN"/>
</dbReference>
<evidence type="ECO:0000256" key="1">
    <source>
        <dbReference type="ARBA" id="ARBA00004141"/>
    </source>
</evidence>
<gene>
    <name evidence="12" type="primary">LOC110078313</name>
</gene>
<reference evidence="11" key="1">
    <citation type="submission" date="2025-05" db="UniProtKB">
        <authorList>
            <consortium name="RefSeq"/>
        </authorList>
    </citation>
    <scope>NUCLEOTIDE SEQUENCE [LARGE SCALE GENOMIC DNA]</scope>
</reference>
<dbReference type="Proteomes" id="UP001652642">
    <property type="component" value="Chromosome 1"/>
</dbReference>
<dbReference type="InterPro" id="IPR017452">
    <property type="entry name" value="GPCR_Rhodpsn_7TM"/>
</dbReference>
<name>A0A6J0TP86_9SAUR</name>